<dbReference type="EMBL" id="JACHXU010000003">
    <property type="protein sequence ID" value="MBB3205258.1"/>
    <property type="molecule type" value="Genomic_DNA"/>
</dbReference>
<dbReference type="CDD" id="cd06850">
    <property type="entry name" value="biotinyl_domain"/>
    <property type="match status" value="1"/>
</dbReference>
<dbReference type="PANTHER" id="PTHR45266:SF3">
    <property type="entry name" value="OXALOACETATE DECARBOXYLASE ALPHA CHAIN"/>
    <property type="match status" value="1"/>
</dbReference>
<name>A0A7W5DWA3_9BACT</name>
<evidence type="ECO:0000259" key="3">
    <source>
        <dbReference type="PROSITE" id="PS50968"/>
    </source>
</evidence>
<dbReference type="RefSeq" id="WP_184302579.1">
    <property type="nucleotide sequence ID" value="NZ_JACHXU010000003.1"/>
</dbReference>
<gene>
    <name evidence="4" type="ORF">FHS27_001058</name>
</gene>
<organism evidence="4 5">
    <name type="scientific">Aporhodopirellula rubra</name>
    <dbReference type="NCBI Taxonomy" id="980271"/>
    <lineage>
        <taxon>Bacteria</taxon>
        <taxon>Pseudomonadati</taxon>
        <taxon>Planctomycetota</taxon>
        <taxon>Planctomycetia</taxon>
        <taxon>Pirellulales</taxon>
        <taxon>Pirellulaceae</taxon>
        <taxon>Aporhodopirellula</taxon>
    </lineage>
</organism>
<keyword evidence="1" id="KW-0092">Biotin</keyword>
<dbReference type="Proteomes" id="UP000536179">
    <property type="component" value="Unassembled WGS sequence"/>
</dbReference>
<feature type="domain" description="Lipoyl-binding" evidence="3">
    <location>
        <begin position="45"/>
        <end position="126"/>
    </location>
</feature>
<dbReference type="SUPFAM" id="SSF51230">
    <property type="entry name" value="Single hybrid motif"/>
    <property type="match status" value="1"/>
</dbReference>
<dbReference type="Pfam" id="PF00364">
    <property type="entry name" value="Biotin_lipoyl"/>
    <property type="match status" value="1"/>
</dbReference>
<accession>A0A7W5DWA3</accession>
<protein>
    <submittedName>
        <fullName evidence="4">Biotin carboxyl carrier protein</fullName>
    </submittedName>
</protein>
<evidence type="ECO:0000313" key="5">
    <source>
        <dbReference type="Proteomes" id="UP000536179"/>
    </source>
</evidence>
<reference evidence="4 5" key="1">
    <citation type="submission" date="2020-08" db="EMBL/GenBank/DDBJ databases">
        <title>Genomic Encyclopedia of Type Strains, Phase III (KMG-III): the genomes of soil and plant-associated and newly described type strains.</title>
        <authorList>
            <person name="Whitman W."/>
        </authorList>
    </citation>
    <scope>NUCLEOTIDE SEQUENCE [LARGE SCALE GENOMIC DNA]</scope>
    <source>
        <strain evidence="4 5">CECT 8075</strain>
    </source>
</reference>
<sequence>MKKLKITVEGKAYEVTVERMDEPGGTSSPAPLAAPAPSQPAAPVKRADSSPRPPIKAGSITSPMAGVVLSVDVTDGEDVEQEQLLLVLEAMKMENQIIAPAPAKVAKVHVKAGESVAEGQVLVELE</sequence>
<evidence type="ECO:0000256" key="1">
    <source>
        <dbReference type="ARBA" id="ARBA00023267"/>
    </source>
</evidence>
<dbReference type="InterPro" id="IPR050709">
    <property type="entry name" value="Biotin_Carboxyl_Carrier/Decarb"/>
</dbReference>
<dbReference type="PROSITE" id="PS50968">
    <property type="entry name" value="BIOTINYL_LIPOYL"/>
    <property type="match status" value="1"/>
</dbReference>
<dbReference type="PANTHER" id="PTHR45266">
    <property type="entry name" value="OXALOACETATE DECARBOXYLASE ALPHA CHAIN"/>
    <property type="match status" value="1"/>
</dbReference>
<dbReference type="InterPro" id="IPR011053">
    <property type="entry name" value="Single_hybrid_motif"/>
</dbReference>
<proteinExistence type="predicted"/>
<dbReference type="AlphaFoldDB" id="A0A7W5DWA3"/>
<evidence type="ECO:0000313" key="4">
    <source>
        <dbReference type="EMBL" id="MBB3205258.1"/>
    </source>
</evidence>
<evidence type="ECO:0000256" key="2">
    <source>
        <dbReference type="SAM" id="MobiDB-lite"/>
    </source>
</evidence>
<keyword evidence="5" id="KW-1185">Reference proteome</keyword>
<dbReference type="Gene3D" id="2.40.50.100">
    <property type="match status" value="1"/>
</dbReference>
<comment type="caution">
    <text evidence="4">The sequence shown here is derived from an EMBL/GenBank/DDBJ whole genome shotgun (WGS) entry which is preliminary data.</text>
</comment>
<dbReference type="InterPro" id="IPR000089">
    <property type="entry name" value="Biotin_lipoyl"/>
</dbReference>
<dbReference type="FunFam" id="2.40.50.100:FF:000003">
    <property type="entry name" value="Acetyl-CoA carboxylase biotin carboxyl carrier protein"/>
    <property type="match status" value="1"/>
</dbReference>
<feature type="region of interest" description="Disordered" evidence="2">
    <location>
        <begin position="17"/>
        <end position="61"/>
    </location>
</feature>